<dbReference type="OMA" id="NESSMMA"/>
<feature type="transmembrane region" description="Helical" evidence="11">
    <location>
        <begin position="928"/>
        <end position="953"/>
    </location>
</feature>
<evidence type="ECO:0000259" key="14">
    <source>
        <dbReference type="PROSITE" id="PS50228"/>
    </source>
</evidence>
<evidence type="ECO:0000256" key="3">
    <source>
        <dbReference type="ARBA" id="ARBA00022475"/>
    </source>
</evidence>
<keyword evidence="5" id="KW-0732">Signal</keyword>
<dbReference type="InterPro" id="IPR046338">
    <property type="entry name" value="GAIN_dom_sf"/>
</dbReference>
<dbReference type="PANTHER" id="PTHR12011:SF347">
    <property type="entry name" value="FI21270P1-RELATED"/>
    <property type="match status" value="1"/>
</dbReference>
<feature type="domain" description="SUEL-type lectin" evidence="14">
    <location>
        <begin position="155"/>
        <end position="244"/>
    </location>
</feature>
<keyword evidence="16" id="KW-1185">Reference proteome</keyword>
<evidence type="ECO:0000256" key="1">
    <source>
        <dbReference type="ARBA" id="ARBA00004651"/>
    </source>
</evidence>
<dbReference type="InterPro" id="IPR057244">
    <property type="entry name" value="GAIN_B"/>
</dbReference>
<dbReference type="GO" id="GO:0004930">
    <property type="term" value="F:G protein-coupled receptor activity"/>
    <property type="evidence" value="ECO:0007669"/>
    <property type="project" value="UniProtKB-KW"/>
</dbReference>
<keyword evidence="9" id="KW-1015">Disulfide bond</keyword>
<feature type="compositionally biased region" description="Low complexity" evidence="10">
    <location>
        <begin position="293"/>
        <end position="307"/>
    </location>
</feature>
<feature type="domain" description="GAIN-B" evidence="12">
    <location>
        <begin position="619"/>
        <end position="811"/>
    </location>
</feature>
<dbReference type="KEGG" id="dpte:113794355"/>
<evidence type="ECO:0000256" key="2">
    <source>
        <dbReference type="ARBA" id="ARBA00010933"/>
    </source>
</evidence>
<dbReference type="Pfam" id="PF01825">
    <property type="entry name" value="GPS"/>
    <property type="match status" value="1"/>
</dbReference>
<dbReference type="InterPro" id="IPR043159">
    <property type="entry name" value="Lectin_gal-bd_sf"/>
</dbReference>
<dbReference type="GO" id="GO:0005886">
    <property type="term" value="C:plasma membrane"/>
    <property type="evidence" value="ECO:0007669"/>
    <property type="project" value="UniProtKB-SubCell"/>
</dbReference>
<keyword evidence="7 11" id="KW-1133">Transmembrane helix</keyword>
<feature type="transmembrane region" description="Helical" evidence="11">
    <location>
        <begin position="1045"/>
        <end position="1067"/>
    </location>
</feature>
<dbReference type="Pfam" id="PF02140">
    <property type="entry name" value="SUEL_Lectin"/>
    <property type="match status" value="1"/>
</dbReference>
<dbReference type="RefSeq" id="XP_027200278.1">
    <property type="nucleotide sequence ID" value="XM_027344477.1"/>
</dbReference>
<evidence type="ECO:0000256" key="9">
    <source>
        <dbReference type="ARBA" id="ARBA00023157"/>
    </source>
</evidence>
<dbReference type="PROSITE" id="PS50261">
    <property type="entry name" value="G_PROTEIN_RECEP_F2_4"/>
    <property type="match status" value="1"/>
</dbReference>
<dbReference type="FunFam" id="2.60.120.740:FF:000001">
    <property type="entry name" value="Adhesion G protein-coupled receptor L2"/>
    <property type="match status" value="1"/>
</dbReference>
<evidence type="ECO:0000259" key="15">
    <source>
        <dbReference type="PROSITE" id="PS50261"/>
    </source>
</evidence>
<dbReference type="CDD" id="cd22830">
    <property type="entry name" value="Gal_Rha_Lectin_dCirl"/>
    <property type="match status" value="1"/>
</dbReference>
<feature type="compositionally biased region" description="Polar residues" evidence="10">
    <location>
        <begin position="279"/>
        <end position="292"/>
    </location>
</feature>
<dbReference type="Gene3D" id="1.20.1070.10">
    <property type="entry name" value="Rhodopsin 7-helix transmembrane proteins"/>
    <property type="match status" value="1"/>
</dbReference>
<feature type="transmembrane region" description="Helical" evidence="11">
    <location>
        <begin position="825"/>
        <end position="849"/>
    </location>
</feature>
<evidence type="ECO:0000256" key="7">
    <source>
        <dbReference type="ARBA" id="ARBA00022989"/>
    </source>
</evidence>
<dbReference type="PANTHER" id="PTHR12011">
    <property type="entry name" value="ADHESION G-PROTEIN COUPLED RECEPTOR"/>
    <property type="match status" value="1"/>
</dbReference>
<evidence type="ECO:0000256" key="5">
    <source>
        <dbReference type="ARBA" id="ARBA00022729"/>
    </source>
</evidence>
<feature type="transmembrane region" description="Helical" evidence="11">
    <location>
        <begin position="1019"/>
        <end position="1039"/>
    </location>
</feature>
<evidence type="ECO:0000313" key="16">
    <source>
        <dbReference type="Proteomes" id="UP000515146"/>
    </source>
</evidence>
<dbReference type="FunCoup" id="A0A6P6Y464">
    <property type="interactions" value="395"/>
</dbReference>
<dbReference type="PROSITE" id="PS50228">
    <property type="entry name" value="SUEL_LECTIN"/>
    <property type="match status" value="1"/>
</dbReference>
<dbReference type="SMART" id="SM00303">
    <property type="entry name" value="GPS"/>
    <property type="match status" value="1"/>
</dbReference>
<feature type="transmembrane region" description="Helical" evidence="11">
    <location>
        <begin position="107"/>
        <end position="127"/>
    </location>
</feature>
<comment type="similarity">
    <text evidence="2">Belongs to the G-protein coupled receptor 2 family. LN-TM7 subfamily.</text>
</comment>
<dbReference type="GO" id="GO:0007166">
    <property type="term" value="P:cell surface receptor signaling pathway"/>
    <property type="evidence" value="ECO:0007669"/>
    <property type="project" value="InterPro"/>
</dbReference>
<dbReference type="Pfam" id="PF16489">
    <property type="entry name" value="GAIN"/>
    <property type="match status" value="1"/>
</dbReference>
<evidence type="ECO:0000313" key="17">
    <source>
        <dbReference type="RefSeq" id="XP_027200278.1"/>
    </source>
</evidence>
<dbReference type="InterPro" id="IPR017981">
    <property type="entry name" value="GPCR_2-like_7TM"/>
</dbReference>
<dbReference type="Gene3D" id="2.60.120.740">
    <property type="match status" value="1"/>
</dbReference>
<dbReference type="PROSITE" id="PS50221">
    <property type="entry name" value="GAIN_B"/>
    <property type="match status" value="1"/>
</dbReference>
<evidence type="ECO:0000259" key="12">
    <source>
        <dbReference type="PROSITE" id="PS50221"/>
    </source>
</evidence>
<feature type="domain" description="G-protein coupled receptors family 2 profile 1" evidence="13">
    <location>
        <begin position="433"/>
        <end position="494"/>
    </location>
</feature>
<accession>A0A6P6Y464</accession>
<keyword evidence="3" id="KW-1003">Cell membrane</keyword>
<proteinExistence type="inferred from homology"/>
<evidence type="ECO:0000259" key="13">
    <source>
        <dbReference type="PROSITE" id="PS50227"/>
    </source>
</evidence>
<dbReference type="SMART" id="SM00008">
    <property type="entry name" value="HormR"/>
    <property type="match status" value="1"/>
</dbReference>
<dbReference type="GeneID" id="113794355"/>
<feature type="transmembrane region" description="Helical" evidence="11">
    <location>
        <begin position="884"/>
        <end position="908"/>
    </location>
</feature>
<evidence type="ECO:0000256" key="4">
    <source>
        <dbReference type="ARBA" id="ARBA00022692"/>
    </source>
</evidence>
<protein>
    <submittedName>
        <fullName evidence="17">Latrophilin Cirl-like isoform X1</fullName>
    </submittedName>
</protein>
<reference evidence="17" key="1">
    <citation type="submission" date="2025-08" db="UniProtKB">
        <authorList>
            <consortium name="RefSeq"/>
        </authorList>
    </citation>
    <scope>IDENTIFICATION</scope>
    <source>
        <strain evidence="17">Airmid</strain>
    </source>
</reference>
<keyword evidence="4 11" id="KW-0812">Transmembrane</keyword>
<feature type="transmembrane region" description="Helical" evidence="11">
    <location>
        <begin position="861"/>
        <end position="878"/>
    </location>
</feature>
<evidence type="ECO:0000256" key="10">
    <source>
        <dbReference type="SAM" id="MobiDB-lite"/>
    </source>
</evidence>
<evidence type="ECO:0000256" key="8">
    <source>
        <dbReference type="ARBA" id="ARBA00023136"/>
    </source>
</evidence>
<dbReference type="InterPro" id="IPR036445">
    <property type="entry name" value="GPCR_2_extracell_dom_sf"/>
</dbReference>
<feature type="domain" description="G-protein coupled receptors family 2 profile 2" evidence="15">
    <location>
        <begin position="820"/>
        <end position="1069"/>
    </location>
</feature>
<dbReference type="InterPro" id="IPR000203">
    <property type="entry name" value="GPS"/>
</dbReference>
<dbReference type="OrthoDB" id="1100386at2759"/>
<feature type="transmembrane region" description="Helical" evidence="11">
    <location>
        <begin position="965"/>
        <end position="992"/>
    </location>
</feature>
<feature type="region of interest" description="Disordered" evidence="10">
    <location>
        <begin position="263"/>
        <end position="307"/>
    </location>
</feature>
<keyword evidence="8 11" id="KW-0472">Membrane</keyword>
<sequence>MVVFFCDMSRLPLFSSLFEHSNCSSSSTSKLSKSTTTKTTTALLSQYDYPTRLKMAKMKFKHNHNHSADDDVSDHHHNNRFSSINIVNNISSSSSSSIHIMSITMQFYLIMIAATALIFFTSITVQVDARRSVNASNFSISPPNRARIQYKTTYACEHRELQLNCEPNESIHLVRANYGRFSLSICNEGGRLDLSVMCMSYRSFLIMSDRCSNKSSCSVIVSSKLFDDPCPGTAKYLEVQYHCVQGSASSIMSSSSSSASFPSSSSSSSSLSSSQSTSLQTTTRRPPIESSSTVNNTIPVIPNNNNNSPIDTVFVPAPLPPLTTDSSYMTHAEDQPVIASSSSSDSSDRLNIRWNKTMMVPTAERFDNTLPLTIAPLLPFNTADNNNNLDIPIDQSSPSSSSNIFTRPQDNSLSSLYGGSNGGINVDISPEDYCPSSFVRSLFWNSIRKNDMTSQKCPGGATGFVKWRCIYNHELGIAEWYPPRPDFSECRSLWLDNLDERLNNRESVIKIASELALMTLTKPLYSEDLVKIANIIQQFLEHTITSIQSLQTVEVWHRHQVLKELLTFIVEIVSNLLGNGQDDAWLDLNIINRKEVASALIKSLEKSALLLADNTNHDGSTAIARPNVLVSVHVLDTGMPISLQFPTYEDITGTNDWTRMEDSIFLPAQSLVDHSQGGLAKVSFFAYYRIEDLLKPSPQTDFERYNTHMANRLQMNASQNLMLINSHVIGAALSHDGPIDHPTPLSQPVTIILRHIQVENISNPQCVYWNMKHQNWLTDGCWVESTNSTHTICMCNHLTHFAVLSEIKTIVDNQSDSSIGIGRSLVMASCSISMIILALLTILLFLTPVGNKITASNHRNLYLTLFISEFIYICMINTLDNITIFTPCLAIFHYFLLTSFFWTFFKAFDVYMNVNLIYEHFKSSKRLWWYYSFAYIGPLIIVIACFAPLPTYYSQFLLLTPANNYVYLTFIGPFIGLILASLIFVLFAYVIIRNHTISATTIKCFEDIRLGGSKSMINWILLLTLFQSINWPLAFAYMFAQDSQIIAITFASFNLLLTLFVGLFCVLKTENIQHSLIFRYLPFSFGNNNHHHHHHHRSQISSNNTTKNSTTSDVYSTRPVVTQITSTQVNGINVHTPIGGNGGGIGHSPSSPNAISPVSMSMSPCIGQVQQPLPISHTTQWNFPTVHQQDLMNNKNICKQDHQSILAQQQEINTLLYNYSNLDMDVKTSNQDIRQQQQQQEPIIEFNTKLMDNFSLRKIKTKPLIDQFGTLHNLNGNQFIRRQQHNNQPSNVIDNKYIIQMNPNPHHISNIDHIYESIDSDSIASAATLNEYHRRMQMINSSSVLYGQKSSTTVNEDDLSTSSIYEDRPLLFTSNSNNSRRIFQSQQQQQQQNHYHSNANIYDKTSAGKQMDDGSKIMNIDNNGHHGQQHGHSNILWHLTKDSPVCLPDLLQKSTNLLVSYSAENKIRNKVIMNANQNSTTIFQQQQQQNNNN</sequence>
<evidence type="ECO:0000256" key="11">
    <source>
        <dbReference type="SAM" id="Phobius"/>
    </source>
</evidence>
<feature type="compositionally biased region" description="Low complexity" evidence="10">
    <location>
        <begin position="1101"/>
        <end position="1112"/>
    </location>
</feature>
<dbReference type="CDD" id="cd13952">
    <property type="entry name" value="7tm_classB"/>
    <property type="match status" value="1"/>
</dbReference>
<dbReference type="GO" id="GO:0030246">
    <property type="term" value="F:carbohydrate binding"/>
    <property type="evidence" value="ECO:0007669"/>
    <property type="project" value="UniProtKB-KW"/>
</dbReference>
<dbReference type="InterPro" id="IPR032471">
    <property type="entry name" value="AGRL2-4_GAIN_subdom_A"/>
</dbReference>
<comment type="subcellular location">
    <subcellularLocation>
        <location evidence="1">Cell membrane</location>
        <topology evidence="1">Multi-pass membrane protein</topology>
    </subcellularLocation>
</comment>
<feature type="compositionally biased region" description="Low complexity" evidence="10">
    <location>
        <begin position="263"/>
        <end position="278"/>
    </location>
</feature>
<organism evidence="16 17">
    <name type="scientific">Dermatophagoides pteronyssinus</name>
    <name type="common">European house dust mite</name>
    <dbReference type="NCBI Taxonomy" id="6956"/>
    <lineage>
        <taxon>Eukaryota</taxon>
        <taxon>Metazoa</taxon>
        <taxon>Ecdysozoa</taxon>
        <taxon>Arthropoda</taxon>
        <taxon>Chelicerata</taxon>
        <taxon>Arachnida</taxon>
        <taxon>Acari</taxon>
        <taxon>Acariformes</taxon>
        <taxon>Sarcoptiformes</taxon>
        <taxon>Astigmata</taxon>
        <taxon>Psoroptidia</taxon>
        <taxon>Analgoidea</taxon>
        <taxon>Pyroglyphidae</taxon>
        <taxon>Dermatophagoidinae</taxon>
        <taxon>Dermatophagoides</taxon>
    </lineage>
</organism>
<dbReference type="InterPro" id="IPR000922">
    <property type="entry name" value="Lectin_gal-bd_dom"/>
</dbReference>
<evidence type="ECO:0000256" key="6">
    <source>
        <dbReference type="ARBA" id="ARBA00022734"/>
    </source>
</evidence>
<name>A0A6P6Y464_DERPT</name>
<dbReference type="Gene3D" id="1.25.40.610">
    <property type="match status" value="1"/>
</dbReference>
<dbReference type="PROSITE" id="PS50227">
    <property type="entry name" value="G_PROTEIN_RECEP_F2_3"/>
    <property type="match status" value="1"/>
</dbReference>
<dbReference type="InParanoid" id="A0A6P6Y464"/>
<dbReference type="Gene3D" id="4.10.1240.10">
    <property type="entry name" value="GPCR, family 2, extracellular hormone receptor domain"/>
    <property type="match status" value="1"/>
</dbReference>
<dbReference type="InterPro" id="IPR001879">
    <property type="entry name" value="GPCR_2_extracellular_dom"/>
</dbReference>
<feature type="region of interest" description="Disordered" evidence="10">
    <location>
        <begin position="1092"/>
        <end position="1113"/>
    </location>
</feature>
<gene>
    <name evidence="17" type="primary">LOC113794355</name>
</gene>
<dbReference type="Proteomes" id="UP000515146">
    <property type="component" value="Unplaced"/>
</dbReference>
<keyword evidence="6" id="KW-0430">Lectin</keyword>
<dbReference type="Gene3D" id="2.60.220.50">
    <property type="match status" value="1"/>
</dbReference>